<dbReference type="PANTHER" id="PTHR46018">
    <property type="entry name" value="ZINC PHOSPHODIESTERASE ELAC PROTEIN 1"/>
    <property type="match status" value="1"/>
</dbReference>
<keyword evidence="1" id="KW-0378">Hydrolase</keyword>
<dbReference type="EMBL" id="JAOTJD010000014">
    <property type="protein sequence ID" value="MFD3264136.1"/>
    <property type="molecule type" value="Genomic_DNA"/>
</dbReference>
<keyword evidence="4" id="KW-1185">Reference proteome</keyword>
<evidence type="ECO:0000313" key="4">
    <source>
        <dbReference type="Proteomes" id="UP001598130"/>
    </source>
</evidence>
<dbReference type="RefSeq" id="WP_377369572.1">
    <property type="nucleotide sequence ID" value="NZ_JAOTJD010000014.1"/>
</dbReference>
<proteinExistence type="predicted"/>
<dbReference type="InterPro" id="IPR001279">
    <property type="entry name" value="Metallo-B-lactamas"/>
</dbReference>
<accession>A0ABW6CQW2</accession>
<evidence type="ECO:0000259" key="2">
    <source>
        <dbReference type="SMART" id="SM00849"/>
    </source>
</evidence>
<dbReference type="InterPro" id="IPR036866">
    <property type="entry name" value="RibonucZ/Hydroxyglut_hydro"/>
</dbReference>
<evidence type="ECO:0000313" key="3">
    <source>
        <dbReference type="EMBL" id="MFD3264136.1"/>
    </source>
</evidence>
<dbReference type="SUPFAM" id="SSF56281">
    <property type="entry name" value="Metallo-hydrolase/oxidoreductase"/>
    <property type="match status" value="1"/>
</dbReference>
<dbReference type="Pfam" id="PF00753">
    <property type="entry name" value="Lactamase_B"/>
    <property type="match status" value="1"/>
</dbReference>
<comment type="caution">
    <text evidence="3">The sequence shown here is derived from an EMBL/GenBank/DDBJ whole genome shotgun (WGS) entry which is preliminary data.</text>
</comment>
<sequence>MSKRRIAALVLIGLVAVGLAGAWLMRGRIATATMERIYLEVMARDPYADLPDGLHVGLCGSGSPMPDPTRAGPCTVVLAGQKLFVVDAGAGSTKNLSLMNLPPARVNAVFLTHFHSDHIDGLGELMLQRWASGPNTSPLPVYGPTGVDQVVAGFQSAYVLDRGYRVAHHGPAVTPPSGFGGAARSFEAQPNLPDVTVIDEPDLKVIAFPVHHNPVEPAVGYLFIYKGRRVVISGDTAASPRLEAAAKGADLLVHEGLSPELVGLQRKAALTDGRANLAAIFHDILSYHTTPEQAAGIAQRAGVKSLLFTHVIPPLPSRALEGPFLGKSREIFKGPIRVGHDGDLMSLPAGSTEITYSKRLQTFR</sequence>
<dbReference type="PANTHER" id="PTHR46018:SF2">
    <property type="entry name" value="ZINC PHOSPHODIESTERASE ELAC PROTEIN 1"/>
    <property type="match status" value="1"/>
</dbReference>
<dbReference type="CDD" id="cd07719">
    <property type="entry name" value="arylsulfatase_AtsA-like_MBL-fold"/>
    <property type="match status" value="1"/>
</dbReference>
<protein>
    <submittedName>
        <fullName evidence="3">Ribonuclease Z</fullName>
    </submittedName>
</protein>
<feature type="domain" description="Metallo-beta-lactamase" evidence="2">
    <location>
        <begin position="71"/>
        <end position="282"/>
    </location>
</feature>
<dbReference type="SMART" id="SM00849">
    <property type="entry name" value="Lactamase_B"/>
    <property type="match status" value="1"/>
</dbReference>
<organism evidence="3 4">
    <name type="scientific">Phenylobacterium ferrooxidans</name>
    <dbReference type="NCBI Taxonomy" id="2982689"/>
    <lineage>
        <taxon>Bacteria</taxon>
        <taxon>Pseudomonadati</taxon>
        <taxon>Pseudomonadota</taxon>
        <taxon>Alphaproteobacteria</taxon>
        <taxon>Caulobacterales</taxon>
        <taxon>Caulobacteraceae</taxon>
        <taxon>Phenylobacterium</taxon>
    </lineage>
</organism>
<dbReference type="Proteomes" id="UP001598130">
    <property type="component" value="Unassembled WGS sequence"/>
</dbReference>
<dbReference type="Gene3D" id="3.60.15.10">
    <property type="entry name" value="Ribonuclease Z/Hydroxyacylglutathione hydrolase-like"/>
    <property type="match status" value="1"/>
</dbReference>
<gene>
    <name evidence="3" type="ORF">OCL97_09195</name>
</gene>
<dbReference type="InterPro" id="IPR044094">
    <property type="entry name" value="AtsA-like_MBL-fold"/>
</dbReference>
<name>A0ABW6CQW2_9CAUL</name>
<evidence type="ECO:0000256" key="1">
    <source>
        <dbReference type="ARBA" id="ARBA00022801"/>
    </source>
</evidence>
<reference evidence="3 4" key="1">
    <citation type="submission" date="2022-09" db="EMBL/GenBank/DDBJ databases">
        <title>New species of Phenylobacterium.</title>
        <authorList>
            <person name="Mieszkin S."/>
        </authorList>
    </citation>
    <scope>NUCLEOTIDE SEQUENCE [LARGE SCALE GENOMIC DNA]</scope>
    <source>
        <strain evidence="3 4">HK31-G</strain>
    </source>
</reference>